<keyword evidence="1" id="KW-0805">Transcription regulation</keyword>
<dbReference type="InterPro" id="IPR009057">
    <property type="entry name" value="Homeodomain-like_sf"/>
</dbReference>
<dbReference type="InterPro" id="IPR018062">
    <property type="entry name" value="HTH_AraC-typ_CS"/>
</dbReference>
<evidence type="ECO:0000256" key="3">
    <source>
        <dbReference type="ARBA" id="ARBA00023159"/>
    </source>
</evidence>
<evidence type="ECO:0000259" key="5">
    <source>
        <dbReference type="PROSITE" id="PS01124"/>
    </source>
</evidence>
<evidence type="ECO:0000256" key="4">
    <source>
        <dbReference type="ARBA" id="ARBA00023163"/>
    </source>
</evidence>
<dbReference type="SMART" id="SM00342">
    <property type="entry name" value="HTH_ARAC"/>
    <property type="match status" value="1"/>
</dbReference>
<dbReference type="PROSITE" id="PS01124">
    <property type="entry name" value="HTH_ARAC_FAMILY_2"/>
    <property type="match status" value="1"/>
</dbReference>
<reference evidence="6 7" key="1">
    <citation type="submission" date="2024-09" db="EMBL/GenBank/DDBJ databases">
        <authorList>
            <person name="Zhang Z.-H."/>
        </authorList>
    </citation>
    <scope>NUCLEOTIDE SEQUENCE [LARGE SCALE GENOMIC DNA]</scope>
    <source>
        <strain evidence="6 7">HHTR114</strain>
    </source>
</reference>
<dbReference type="InterPro" id="IPR020449">
    <property type="entry name" value="Tscrpt_reg_AraC-type_HTH"/>
</dbReference>
<dbReference type="InterPro" id="IPR003313">
    <property type="entry name" value="AraC-bd"/>
</dbReference>
<dbReference type="PRINTS" id="PR00032">
    <property type="entry name" value="HTHARAC"/>
</dbReference>
<evidence type="ECO:0000256" key="2">
    <source>
        <dbReference type="ARBA" id="ARBA00023125"/>
    </source>
</evidence>
<evidence type="ECO:0000256" key="1">
    <source>
        <dbReference type="ARBA" id="ARBA00023015"/>
    </source>
</evidence>
<dbReference type="Gene3D" id="2.60.120.10">
    <property type="entry name" value="Jelly Rolls"/>
    <property type="match status" value="1"/>
</dbReference>
<dbReference type="RefSeq" id="WP_379881256.1">
    <property type="nucleotide sequence ID" value="NZ_JBHPON010000003.1"/>
</dbReference>
<dbReference type="InterPro" id="IPR011051">
    <property type="entry name" value="RmlC_Cupin_sf"/>
</dbReference>
<evidence type="ECO:0000313" key="7">
    <source>
        <dbReference type="Proteomes" id="UP001596116"/>
    </source>
</evidence>
<name>A0ABW1KZ29_9PROT</name>
<dbReference type="Gene3D" id="1.10.10.60">
    <property type="entry name" value="Homeodomain-like"/>
    <property type="match status" value="2"/>
</dbReference>
<organism evidence="6 7">
    <name type="scientific">Hyphococcus aureus</name>
    <dbReference type="NCBI Taxonomy" id="2666033"/>
    <lineage>
        <taxon>Bacteria</taxon>
        <taxon>Pseudomonadati</taxon>
        <taxon>Pseudomonadota</taxon>
        <taxon>Alphaproteobacteria</taxon>
        <taxon>Parvularculales</taxon>
        <taxon>Parvularculaceae</taxon>
        <taxon>Hyphococcus</taxon>
    </lineage>
</organism>
<dbReference type="SUPFAM" id="SSF46689">
    <property type="entry name" value="Homeodomain-like"/>
    <property type="match status" value="1"/>
</dbReference>
<keyword evidence="2" id="KW-0238">DNA-binding</keyword>
<dbReference type="Pfam" id="PF12833">
    <property type="entry name" value="HTH_18"/>
    <property type="match status" value="1"/>
</dbReference>
<dbReference type="PANTHER" id="PTHR11019">
    <property type="entry name" value="HTH-TYPE TRANSCRIPTIONAL REGULATOR NIMR"/>
    <property type="match status" value="1"/>
</dbReference>
<dbReference type="CDD" id="cd06124">
    <property type="entry name" value="cupin_NimR-like_N"/>
    <property type="match status" value="1"/>
</dbReference>
<keyword evidence="3" id="KW-0010">Activator</keyword>
<proteinExistence type="predicted"/>
<keyword evidence="4" id="KW-0804">Transcription</keyword>
<feature type="domain" description="HTH araC/xylS-type" evidence="5">
    <location>
        <begin position="165"/>
        <end position="262"/>
    </location>
</feature>
<comment type="caution">
    <text evidence="6">The sequence shown here is derived from an EMBL/GenBank/DDBJ whole genome shotgun (WGS) entry which is preliminary data.</text>
</comment>
<accession>A0ABW1KZ29</accession>
<dbReference type="Pfam" id="PF02311">
    <property type="entry name" value="AraC_binding"/>
    <property type="match status" value="1"/>
</dbReference>
<gene>
    <name evidence="6" type="ORF">ACFMB1_17455</name>
</gene>
<protein>
    <submittedName>
        <fullName evidence="6">AraC family transcriptional regulator</fullName>
    </submittedName>
</protein>
<dbReference type="SUPFAM" id="SSF51182">
    <property type="entry name" value="RmlC-like cupins"/>
    <property type="match status" value="1"/>
</dbReference>
<dbReference type="EMBL" id="JBHPON010000003">
    <property type="protein sequence ID" value="MFC6037348.1"/>
    <property type="molecule type" value="Genomic_DNA"/>
</dbReference>
<dbReference type="InterPro" id="IPR018060">
    <property type="entry name" value="HTH_AraC"/>
</dbReference>
<evidence type="ECO:0000313" key="6">
    <source>
        <dbReference type="EMBL" id="MFC6037348.1"/>
    </source>
</evidence>
<dbReference type="PANTHER" id="PTHR11019:SF159">
    <property type="entry name" value="TRANSCRIPTIONAL REGULATOR-RELATED"/>
    <property type="match status" value="1"/>
</dbReference>
<dbReference type="PROSITE" id="PS00041">
    <property type="entry name" value="HTH_ARAC_FAMILY_1"/>
    <property type="match status" value="1"/>
</dbReference>
<dbReference type="Proteomes" id="UP001596116">
    <property type="component" value="Unassembled WGS sequence"/>
</dbReference>
<dbReference type="InterPro" id="IPR014710">
    <property type="entry name" value="RmlC-like_jellyroll"/>
</dbReference>
<sequence>MLDFSSTVFGVDRREYLPIACRPVHAYEDKFPLGYVYPEHTHDRAQLSFSLSGVMSVMTEDANFILPPGRAIWIPANTSHQVASRSAMHFQIVYIDPGIGEQPESCRVFDVSPLVRGLIHEIIGFDLNYDMQEREGRIVRLLLEEVSRVPALSVRVTLPQDTRLRQVCDAILANPSDDREISDWSEIAGMSRRSFTRHFKQETGMGLAAWRQQVRLMEAAARLSEGETVTSVALTVGYDSLSAFTFAFQRAFGMSPSVFRAK</sequence>
<keyword evidence="7" id="KW-1185">Reference proteome</keyword>